<evidence type="ECO:0000256" key="1">
    <source>
        <dbReference type="ARBA" id="ARBA00004651"/>
    </source>
</evidence>
<feature type="compositionally biased region" description="Gly residues" evidence="7">
    <location>
        <begin position="19"/>
        <end position="29"/>
    </location>
</feature>
<dbReference type="PANTHER" id="PTHR33567:SF3">
    <property type="entry name" value="CHROMATE ION TRANSPORTER (EUROFUNG)"/>
    <property type="match status" value="1"/>
</dbReference>
<feature type="transmembrane region" description="Helical" evidence="8">
    <location>
        <begin position="144"/>
        <end position="161"/>
    </location>
</feature>
<keyword evidence="10" id="KW-1185">Reference proteome</keyword>
<reference evidence="9 10" key="1">
    <citation type="submission" date="2021-03" db="EMBL/GenBank/DDBJ databases">
        <title>Sequencing the genomes of 1000 actinobacteria strains.</title>
        <authorList>
            <person name="Klenk H.-P."/>
        </authorList>
    </citation>
    <scope>NUCLEOTIDE SEQUENCE [LARGE SCALE GENOMIC DNA]</scope>
    <source>
        <strain evidence="9 10">DSM 44506</strain>
    </source>
</reference>
<dbReference type="Proteomes" id="UP001519305">
    <property type="component" value="Unassembled WGS sequence"/>
</dbReference>
<dbReference type="InterPro" id="IPR003370">
    <property type="entry name" value="Chromate_transpt"/>
</dbReference>
<feature type="transmembrane region" description="Helical" evidence="8">
    <location>
        <begin position="321"/>
        <end position="346"/>
    </location>
</feature>
<evidence type="ECO:0000256" key="6">
    <source>
        <dbReference type="ARBA" id="ARBA00023136"/>
    </source>
</evidence>
<dbReference type="EMBL" id="JAGINY010000001">
    <property type="protein sequence ID" value="MBP2331993.1"/>
    <property type="molecule type" value="Genomic_DNA"/>
</dbReference>
<evidence type="ECO:0000256" key="8">
    <source>
        <dbReference type="SAM" id="Phobius"/>
    </source>
</evidence>
<keyword evidence="3" id="KW-1003">Cell membrane</keyword>
<evidence type="ECO:0000313" key="10">
    <source>
        <dbReference type="Proteomes" id="UP001519305"/>
    </source>
</evidence>
<organism evidence="9 10">
    <name type="scientific">Corynebacterium freneyi</name>
    <dbReference type="NCBI Taxonomy" id="134034"/>
    <lineage>
        <taxon>Bacteria</taxon>
        <taxon>Bacillati</taxon>
        <taxon>Actinomycetota</taxon>
        <taxon>Actinomycetes</taxon>
        <taxon>Mycobacteriales</taxon>
        <taxon>Corynebacteriaceae</taxon>
        <taxon>Corynebacterium</taxon>
    </lineage>
</organism>
<evidence type="ECO:0000313" key="9">
    <source>
        <dbReference type="EMBL" id="MBP2331993.1"/>
    </source>
</evidence>
<dbReference type="NCBIfam" id="TIGR00937">
    <property type="entry name" value="2A51"/>
    <property type="match status" value="1"/>
</dbReference>
<keyword evidence="4 8" id="KW-0812">Transmembrane</keyword>
<feature type="transmembrane region" description="Helical" evidence="8">
    <location>
        <begin position="232"/>
        <end position="254"/>
    </location>
</feature>
<gene>
    <name evidence="9" type="ORF">JOF33_000692</name>
</gene>
<proteinExistence type="inferred from homology"/>
<evidence type="ECO:0000256" key="4">
    <source>
        <dbReference type="ARBA" id="ARBA00022692"/>
    </source>
</evidence>
<dbReference type="Pfam" id="PF02417">
    <property type="entry name" value="Chromate_transp"/>
    <property type="match status" value="2"/>
</dbReference>
<keyword evidence="5 8" id="KW-1133">Transmembrane helix</keyword>
<feature type="transmembrane region" description="Helical" evidence="8">
    <location>
        <begin position="358"/>
        <end position="375"/>
    </location>
</feature>
<sequence length="514" mass="52193">MAEPKPGNSEGRAARAADGAGGADGGISDAGGASTRKGSVGEVFSAFGLLGLTSFGGPVAHLGYFREEFVGKRNWLTDSEYADVVALCQFLPGPASSQVGMALGWRRAGLPGMVAAFIGFTTPSAIVLALAAIGVAYFGDLDGAIAGLKAAAVAVVAVALWGMAGNLVTSRLTAALAIGAMAVTLLAPGTWGAWAQVAAIVVAGVVGLAFIRGGDRGDDDSEGPTKPAHLAYSVPAWASIGALVAFFVVMAVAATQWWGTYYWAGALVFGGGHVVLPLLEGGLVPDVVDADTFLAGYGLAQAVPGPLFTFASYLGMASGGVLGAVVATLAIFLPSMLLLVAVMPVWAKQAANPRARGAVAAINAAVVGLLGAAFYDPVWTHGITGPGSFVVAVIALAALTRFKIPAWAVVLAAGAVGWVVFWAGLLWFVDSNRPFRGHYSLQVIGVRARLWAASLLSHKTGQNARRRTGLLLIGVSRFVRCLGIWGAGDVRGLGGCGGERGSRVRGGGLRKGGP</sequence>
<feature type="transmembrane region" description="Helical" evidence="8">
    <location>
        <begin position="43"/>
        <end position="65"/>
    </location>
</feature>
<comment type="subcellular location">
    <subcellularLocation>
        <location evidence="1">Cell membrane</location>
        <topology evidence="1">Multi-pass membrane protein</topology>
    </subcellularLocation>
</comment>
<protein>
    <submittedName>
        <fullName evidence="9">Chromate transporter</fullName>
    </submittedName>
</protein>
<dbReference type="PANTHER" id="PTHR33567">
    <property type="entry name" value="CHROMATE ION TRANSPORTER (EUROFUNG)"/>
    <property type="match status" value="1"/>
</dbReference>
<feature type="transmembrane region" description="Helical" evidence="8">
    <location>
        <begin position="193"/>
        <end position="211"/>
    </location>
</feature>
<evidence type="ECO:0000256" key="2">
    <source>
        <dbReference type="ARBA" id="ARBA00005262"/>
    </source>
</evidence>
<accession>A0ABS4U5R8</accession>
<dbReference type="RefSeq" id="WP_209652271.1">
    <property type="nucleotide sequence ID" value="NZ_CP047357.1"/>
</dbReference>
<keyword evidence="6 8" id="KW-0472">Membrane</keyword>
<feature type="transmembrane region" description="Helical" evidence="8">
    <location>
        <begin position="381"/>
        <end position="399"/>
    </location>
</feature>
<evidence type="ECO:0000256" key="5">
    <source>
        <dbReference type="ARBA" id="ARBA00022989"/>
    </source>
</evidence>
<feature type="transmembrane region" description="Helical" evidence="8">
    <location>
        <begin position="260"/>
        <end position="280"/>
    </location>
</feature>
<feature type="transmembrane region" description="Helical" evidence="8">
    <location>
        <begin position="114"/>
        <end position="138"/>
    </location>
</feature>
<comment type="similarity">
    <text evidence="2">Belongs to the chromate ion transporter (CHR) (TC 2.A.51) family.</text>
</comment>
<comment type="caution">
    <text evidence="9">The sequence shown here is derived from an EMBL/GenBank/DDBJ whole genome shotgun (WGS) entry which is preliminary data.</text>
</comment>
<feature type="region of interest" description="Disordered" evidence="7">
    <location>
        <begin position="1"/>
        <end position="30"/>
    </location>
</feature>
<evidence type="ECO:0000256" key="7">
    <source>
        <dbReference type="SAM" id="MobiDB-lite"/>
    </source>
</evidence>
<feature type="transmembrane region" description="Helical" evidence="8">
    <location>
        <begin position="406"/>
        <end position="427"/>
    </location>
</feature>
<name>A0ABS4U5R8_9CORY</name>
<dbReference type="InterPro" id="IPR014047">
    <property type="entry name" value="Chr_Tranpt_l_chain"/>
</dbReference>
<evidence type="ECO:0000256" key="3">
    <source>
        <dbReference type="ARBA" id="ARBA00022475"/>
    </source>
</evidence>